<dbReference type="EMBL" id="PP511819">
    <property type="protein sequence ID" value="XCD07850.1"/>
    <property type="molecule type" value="Genomic_DNA"/>
</dbReference>
<proteinExistence type="predicted"/>
<dbReference type="Pfam" id="PF20577">
    <property type="entry name" value="Phage_ORF5"/>
    <property type="match status" value="1"/>
</dbReference>
<organism evidence="1">
    <name type="scientific">Dulem virus 173</name>
    <dbReference type="NCBI Taxonomy" id="3145650"/>
    <lineage>
        <taxon>Viruses</taxon>
        <taxon>Monodnaviria</taxon>
        <taxon>Sangervirae</taxon>
        <taxon>Phixviricota</taxon>
        <taxon>Malgrandaviricetes</taxon>
        <taxon>Petitvirales</taxon>
        <taxon>Microviridae</taxon>
        <taxon>Microvirus</taxon>
    </lineage>
</organism>
<accession>A0AAU8B677</accession>
<evidence type="ECO:0000313" key="1">
    <source>
        <dbReference type="EMBL" id="XCD07850.1"/>
    </source>
</evidence>
<name>A0AAU8B677_9VIRU</name>
<sequence length="85" mass="9146">MKYGVYSIYDSAAGVFTAPTIDISDASAVRAFQQALENSASVMSFKPEDFSLHQIGVFDVESGLLEPVVPSRRLFVGGSGQVEKE</sequence>
<reference evidence="1" key="1">
    <citation type="submission" date="2024-03" db="EMBL/GenBank/DDBJ databases">
        <title>Diverse circular DNA viruses in blood, oral, and fecal samples of captive lemurs.</title>
        <authorList>
            <person name="Paietta E.N."/>
            <person name="Kraberger S."/>
            <person name="Lund M.C."/>
            <person name="Custer J.M."/>
            <person name="Vargas K.M."/>
            <person name="Ehmke E.E."/>
            <person name="Yoder A.D."/>
            <person name="Varsani A."/>
        </authorList>
    </citation>
    <scope>NUCLEOTIDE SEQUENCE</scope>
    <source>
        <strain evidence="1">Duke_28FS_84</strain>
    </source>
</reference>
<dbReference type="InterPro" id="IPR046781">
    <property type="entry name" value="Phage_ORF5"/>
</dbReference>
<protein>
    <submittedName>
        <fullName evidence="1">Nonstructural protein</fullName>
    </submittedName>
</protein>